<organism evidence="1 2">
    <name type="scientific">Paraburkholderia youngii</name>
    <dbReference type="NCBI Taxonomy" id="2782701"/>
    <lineage>
        <taxon>Bacteria</taxon>
        <taxon>Pseudomonadati</taxon>
        <taxon>Pseudomonadota</taxon>
        <taxon>Betaproteobacteria</taxon>
        <taxon>Burkholderiales</taxon>
        <taxon>Burkholderiaceae</taxon>
        <taxon>Paraburkholderia</taxon>
    </lineage>
</organism>
<protein>
    <submittedName>
        <fullName evidence="1">Uncharacterized protein</fullName>
    </submittedName>
</protein>
<dbReference type="AlphaFoldDB" id="A0A7W8P981"/>
<proteinExistence type="predicted"/>
<dbReference type="Proteomes" id="UP000592820">
    <property type="component" value="Unassembled WGS sequence"/>
</dbReference>
<dbReference type="RefSeq" id="WP_184228736.1">
    <property type="nucleotide sequence ID" value="NZ_JACHDE010000029.1"/>
</dbReference>
<evidence type="ECO:0000313" key="1">
    <source>
        <dbReference type="EMBL" id="MBB5405242.1"/>
    </source>
</evidence>
<sequence>MAAALAVVAAVDVVDVVDVVAGVDVVAAAVVDVVAAAVVDVVLVLPQCDLENDLENAGIDCPHNKAKTVNKEQSLIFMD</sequence>
<name>A0A7W8P981_9BURK</name>
<accession>A0A7W8P981</accession>
<evidence type="ECO:0000313" key="2">
    <source>
        <dbReference type="Proteomes" id="UP000592820"/>
    </source>
</evidence>
<comment type="caution">
    <text evidence="1">The sequence shown here is derived from an EMBL/GenBank/DDBJ whole genome shotgun (WGS) entry which is preliminary data.</text>
</comment>
<gene>
    <name evidence="1" type="ORF">HDG41_007338</name>
</gene>
<reference evidence="1 2" key="1">
    <citation type="submission" date="2020-08" db="EMBL/GenBank/DDBJ databases">
        <title>Genomic Encyclopedia of Type Strains, Phase IV (KMG-V): Genome sequencing to study the core and pangenomes of soil and plant-associated prokaryotes.</title>
        <authorList>
            <person name="Whitman W."/>
        </authorList>
    </citation>
    <scope>NUCLEOTIDE SEQUENCE [LARGE SCALE GENOMIC DNA]</scope>
    <source>
        <strain evidence="1 2">JPY162</strain>
    </source>
</reference>
<dbReference type="EMBL" id="JACHDE010000029">
    <property type="protein sequence ID" value="MBB5405242.1"/>
    <property type="molecule type" value="Genomic_DNA"/>
</dbReference>